<dbReference type="Proteomes" id="UP000663889">
    <property type="component" value="Unassembled WGS sequence"/>
</dbReference>
<comment type="caution">
    <text evidence="3">The sequence shown here is derived from an EMBL/GenBank/DDBJ whole genome shotgun (WGS) entry which is preliminary data.</text>
</comment>
<protein>
    <submittedName>
        <fullName evidence="3">Uncharacterized protein</fullName>
    </submittedName>
</protein>
<evidence type="ECO:0000313" key="2">
    <source>
        <dbReference type="EMBL" id="CAF1500749.1"/>
    </source>
</evidence>
<dbReference type="AlphaFoldDB" id="A0A816DLB4"/>
<evidence type="ECO:0000313" key="4">
    <source>
        <dbReference type="EMBL" id="CAF4087277.1"/>
    </source>
</evidence>
<evidence type="ECO:0000313" key="5">
    <source>
        <dbReference type="EMBL" id="CAF4154355.1"/>
    </source>
</evidence>
<dbReference type="EMBL" id="CAJOBE010012745">
    <property type="protein sequence ID" value="CAF4154355.1"/>
    <property type="molecule type" value="Genomic_DNA"/>
</dbReference>
<dbReference type="Proteomes" id="UP000663854">
    <property type="component" value="Unassembled WGS sequence"/>
</dbReference>
<evidence type="ECO:0000313" key="3">
    <source>
        <dbReference type="EMBL" id="CAF1637987.1"/>
    </source>
</evidence>
<dbReference type="EMBL" id="CAJOAX010011104">
    <property type="protein sequence ID" value="CAF4087277.1"/>
    <property type="molecule type" value="Genomic_DNA"/>
</dbReference>
<reference evidence="3" key="1">
    <citation type="submission" date="2021-02" db="EMBL/GenBank/DDBJ databases">
        <authorList>
            <person name="Nowell W R."/>
        </authorList>
    </citation>
    <scope>NUCLEOTIDE SEQUENCE</scope>
</reference>
<dbReference type="EMBL" id="CAJNOU010006269">
    <property type="protein sequence ID" value="CAF1500749.1"/>
    <property type="molecule type" value="Genomic_DNA"/>
</dbReference>
<organism evidence="3 6">
    <name type="scientific">Rotaria sordida</name>
    <dbReference type="NCBI Taxonomy" id="392033"/>
    <lineage>
        <taxon>Eukaryota</taxon>
        <taxon>Metazoa</taxon>
        <taxon>Spiralia</taxon>
        <taxon>Gnathifera</taxon>
        <taxon>Rotifera</taxon>
        <taxon>Eurotatoria</taxon>
        <taxon>Bdelloidea</taxon>
        <taxon>Philodinida</taxon>
        <taxon>Philodinidae</taxon>
        <taxon>Rotaria</taxon>
    </lineage>
</organism>
<dbReference type="EMBL" id="CAJNOL010008662">
    <property type="protein sequence ID" value="CAF1637987.1"/>
    <property type="molecule type" value="Genomic_DNA"/>
</dbReference>
<gene>
    <name evidence="5" type="ORF">FNK824_LOCUS33854</name>
    <name evidence="3" type="ORF">JXQ802_LOCUS52768</name>
    <name evidence="4" type="ORF">OTI717_LOCUS33501</name>
    <name evidence="1" type="ORF">PYM288_LOCUS36425</name>
    <name evidence="2" type="ORF">SEV965_LOCUS36057</name>
</gene>
<dbReference type="Proteomes" id="UP000663874">
    <property type="component" value="Unassembled WGS sequence"/>
</dbReference>
<keyword evidence="6" id="KW-1185">Reference proteome</keyword>
<evidence type="ECO:0000313" key="1">
    <source>
        <dbReference type="EMBL" id="CAF1447993.1"/>
    </source>
</evidence>
<proteinExistence type="predicted"/>
<name>A0A816DLB4_9BILA</name>
<dbReference type="Proteomes" id="UP000663823">
    <property type="component" value="Unassembled WGS sequence"/>
</dbReference>
<evidence type="ECO:0000313" key="6">
    <source>
        <dbReference type="Proteomes" id="UP000663870"/>
    </source>
</evidence>
<sequence length="36" mass="4127">QSYENCIQLINDYNISSSNSSISFYLDKSNLDYNCA</sequence>
<accession>A0A816DLB4</accession>
<dbReference type="EMBL" id="CAJNOH010007041">
    <property type="protein sequence ID" value="CAF1447993.1"/>
    <property type="molecule type" value="Genomic_DNA"/>
</dbReference>
<feature type="non-terminal residue" evidence="3">
    <location>
        <position position="1"/>
    </location>
</feature>
<dbReference type="Proteomes" id="UP000663870">
    <property type="component" value="Unassembled WGS sequence"/>
</dbReference>